<evidence type="ECO:0000259" key="1">
    <source>
        <dbReference type="Pfam" id="PF04248"/>
    </source>
</evidence>
<evidence type="ECO:0000313" key="3">
    <source>
        <dbReference type="Proteomes" id="UP000236742"/>
    </source>
</evidence>
<dbReference type="OrthoDB" id="9815163at2"/>
<dbReference type="Proteomes" id="UP000236742">
    <property type="component" value="Unassembled WGS sequence"/>
</dbReference>
<protein>
    <submittedName>
        <fullName evidence="2">Uncharacterized conserved protein, DUF427 family</fullName>
    </submittedName>
</protein>
<sequence>MTAKIIIRKLDGVWTVRSGGAVLAETRDAIELCEDNLPPVVYFPRQDVAMAFLDRTDKVTHCPHKGDANYYSIVNKSATLENAVWTYEDPLPQVAEIKDRLAFATGDNVTVERI</sequence>
<dbReference type="RefSeq" id="WP_104006821.1">
    <property type="nucleotide sequence ID" value="NZ_FNVD01000002.1"/>
</dbReference>
<reference evidence="2 3" key="1">
    <citation type="submission" date="2016-10" db="EMBL/GenBank/DDBJ databases">
        <authorList>
            <person name="de Groot N.N."/>
        </authorList>
    </citation>
    <scope>NUCLEOTIDE SEQUENCE [LARGE SCALE GENOMIC DNA]</scope>
    <source>
        <strain evidence="2 3">DSM 23413</strain>
    </source>
</reference>
<dbReference type="InterPro" id="IPR007361">
    <property type="entry name" value="DUF427"/>
</dbReference>
<dbReference type="AlphaFoldDB" id="A0A1H5TBM0"/>
<dbReference type="Pfam" id="PF04248">
    <property type="entry name" value="NTP_transf_9"/>
    <property type="match status" value="1"/>
</dbReference>
<name>A0A1H5TBM0_9RHOB</name>
<dbReference type="Gene3D" id="2.170.150.40">
    <property type="entry name" value="Domain of unknown function (DUF427)"/>
    <property type="match status" value="1"/>
</dbReference>
<keyword evidence="3" id="KW-1185">Reference proteome</keyword>
<proteinExistence type="predicted"/>
<dbReference type="PANTHER" id="PTHR34310:SF9">
    <property type="entry name" value="BLR5716 PROTEIN"/>
    <property type="match status" value="1"/>
</dbReference>
<dbReference type="PANTHER" id="PTHR34310">
    <property type="entry name" value="DUF427 DOMAIN PROTEIN (AFU_ORTHOLOGUE AFUA_3G02220)"/>
    <property type="match status" value="1"/>
</dbReference>
<dbReference type="InterPro" id="IPR038694">
    <property type="entry name" value="DUF427_sf"/>
</dbReference>
<evidence type="ECO:0000313" key="2">
    <source>
        <dbReference type="EMBL" id="SEF59568.1"/>
    </source>
</evidence>
<dbReference type="EMBL" id="FNVD01000002">
    <property type="protein sequence ID" value="SEF59568.1"/>
    <property type="molecule type" value="Genomic_DNA"/>
</dbReference>
<accession>A0A1H5TBM0</accession>
<feature type="domain" description="DUF427" evidence="1">
    <location>
        <begin position="15"/>
        <end position="105"/>
    </location>
</feature>
<gene>
    <name evidence="2" type="ORF">SAMN05421751_102157</name>
</gene>
<organism evidence="2 3">
    <name type="scientific">Jhaorihella thermophila</name>
    <dbReference type="NCBI Taxonomy" id="488547"/>
    <lineage>
        <taxon>Bacteria</taxon>
        <taxon>Pseudomonadati</taxon>
        <taxon>Pseudomonadota</taxon>
        <taxon>Alphaproteobacteria</taxon>
        <taxon>Rhodobacterales</taxon>
        <taxon>Paracoccaceae</taxon>
        <taxon>Jhaorihella</taxon>
    </lineage>
</organism>